<evidence type="ECO:0000256" key="4">
    <source>
        <dbReference type="ARBA" id="ARBA00022525"/>
    </source>
</evidence>
<keyword evidence="8 16" id="KW-0732">Signal</keyword>
<dbReference type="SUPFAM" id="SSF55486">
    <property type="entry name" value="Metalloproteases ('zincins'), catalytic domain"/>
    <property type="match status" value="1"/>
</dbReference>
<dbReference type="SUPFAM" id="SSF48264">
    <property type="entry name" value="Cytochrome P450"/>
    <property type="match status" value="1"/>
</dbReference>
<keyword evidence="9 16" id="KW-0378">Hydrolase</keyword>
<dbReference type="Gene3D" id="1.10.630.10">
    <property type="entry name" value="Cytochrome P450"/>
    <property type="match status" value="1"/>
</dbReference>
<evidence type="ECO:0000256" key="14">
    <source>
        <dbReference type="PIRSR" id="PIRSR601384-1"/>
    </source>
</evidence>
<keyword evidence="7 15" id="KW-0479">Metal-binding</keyword>
<dbReference type="InterPro" id="IPR001384">
    <property type="entry name" value="Peptidase_M35"/>
</dbReference>
<dbReference type="CDD" id="cd11008">
    <property type="entry name" value="M35_deuterolysin_like"/>
    <property type="match status" value="1"/>
</dbReference>
<comment type="caution">
    <text evidence="18">The sequence shown here is derived from an EMBL/GenBank/DDBJ whole genome shotgun (WGS) entry which is preliminary data.</text>
</comment>
<dbReference type="GO" id="GO:0016705">
    <property type="term" value="F:oxidoreductase activity, acting on paired donors, with incorporation or reduction of molecular oxygen"/>
    <property type="evidence" value="ECO:0007669"/>
    <property type="project" value="InterPro"/>
</dbReference>
<gene>
    <name evidence="18" type="ORF">GQX73_g9728</name>
</gene>
<keyword evidence="13" id="KW-0865">Zymogen</keyword>
<evidence type="ECO:0000256" key="13">
    <source>
        <dbReference type="ARBA" id="ARBA00023145"/>
    </source>
</evidence>
<evidence type="ECO:0000256" key="3">
    <source>
        <dbReference type="ARBA" id="ARBA00010279"/>
    </source>
</evidence>
<evidence type="ECO:0000256" key="5">
    <source>
        <dbReference type="ARBA" id="ARBA00022670"/>
    </source>
</evidence>
<evidence type="ECO:0000313" key="18">
    <source>
        <dbReference type="EMBL" id="KAF2963854.1"/>
    </source>
</evidence>
<evidence type="ECO:0000256" key="11">
    <source>
        <dbReference type="ARBA" id="ARBA00023004"/>
    </source>
</evidence>
<accession>A0A7C8MRM6</accession>
<comment type="function">
    <text evidence="16">Secreted metalloproteinase that allows assimilation of proteinaceous substrates. Shows high activities on basic nuclear substrates such as histone and protamine.</text>
</comment>
<dbReference type="Gene3D" id="3.40.390.10">
    <property type="entry name" value="Collagenase (Catalytic Domain)"/>
    <property type="match status" value="1"/>
</dbReference>
<dbReference type="InParanoid" id="A0A7C8MRM6"/>
<keyword evidence="6 16" id="KW-0165">Cleavage on pair of basic residues</keyword>
<evidence type="ECO:0000256" key="9">
    <source>
        <dbReference type="ARBA" id="ARBA00022801"/>
    </source>
</evidence>
<evidence type="ECO:0000256" key="1">
    <source>
        <dbReference type="ARBA" id="ARBA00001187"/>
    </source>
</evidence>
<comment type="subcellular location">
    <subcellularLocation>
        <location evidence="2 16">Secreted</location>
    </subcellularLocation>
</comment>
<name>A0A7C8MRM6_9PEZI</name>
<feature type="active site" evidence="14">
    <location>
        <position position="303"/>
    </location>
</feature>
<dbReference type="CDD" id="cd11060">
    <property type="entry name" value="CYP57A1-like"/>
    <property type="match status" value="1"/>
</dbReference>
<comment type="cofactor">
    <cofactor evidence="15 16">
        <name>Zn(2+)</name>
        <dbReference type="ChEBI" id="CHEBI:29105"/>
    </cofactor>
    <text evidence="15 16">Binds 1 zinc ion per subunit.</text>
</comment>
<dbReference type="EC" id="3.4.24.39" evidence="16"/>
<feature type="binding site" evidence="15">
    <location>
        <position position="306"/>
    </location>
    <ligand>
        <name>Zn(2+)</name>
        <dbReference type="ChEBI" id="CHEBI:29105"/>
        <note>catalytic</note>
    </ligand>
</feature>
<evidence type="ECO:0000256" key="8">
    <source>
        <dbReference type="ARBA" id="ARBA00022729"/>
    </source>
</evidence>
<evidence type="ECO:0000256" key="16">
    <source>
        <dbReference type="RuleBase" id="RU361126"/>
    </source>
</evidence>
<dbReference type="InterPro" id="IPR001128">
    <property type="entry name" value="Cyt_P450"/>
</dbReference>
<dbReference type="GO" id="GO:0020037">
    <property type="term" value="F:heme binding"/>
    <property type="evidence" value="ECO:0007669"/>
    <property type="project" value="InterPro"/>
</dbReference>
<evidence type="ECO:0000256" key="6">
    <source>
        <dbReference type="ARBA" id="ARBA00022685"/>
    </source>
</evidence>
<feature type="binding site" evidence="15">
    <location>
        <position position="302"/>
    </location>
    <ligand>
        <name>Zn(2+)</name>
        <dbReference type="ChEBI" id="CHEBI:29105"/>
        <note>catalytic</note>
    </ligand>
</feature>
<protein>
    <recommendedName>
        <fullName evidence="16">Neutral protease 2</fullName>
        <ecNumber evidence="16">3.4.24.39</ecNumber>
    </recommendedName>
    <alternativeName>
        <fullName evidence="16">Deuterolysin</fullName>
    </alternativeName>
</protein>
<dbReference type="PANTHER" id="PTHR37016">
    <property type="match status" value="1"/>
</dbReference>
<dbReference type="PROSITE" id="PS00086">
    <property type="entry name" value="CYTOCHROME_P450"/>
    <property type="match status" value="1"/>
</dbReference>
<evidence type="ECO:0000259" key="17">
    <source>
        <dbReference type="SMART" id="SM01351"/>
    </source>
</evidence>
<dbReference type="Pfam" id="PF00067">
    <property type="entry name" value="p450"/>
    <property type="match status" value="1"/>
</dbReference>
<dbReference type="PANTHER" id="PTHR37016:SF2">
    <property type="entry name" value="NEUTRAL PROTEASE 2 HOMOLOG SNOG_02177"/>
    <property type="match status" value="1"/>
</dbReference>
<dbReference type="GO" id="GO:0006508">
    <property type="term" value="P:proteolysis"/>
    <property type="evidence" value="ECO:0007669"/>
    <property type="project" value="UniProtKB-KW"/>
</dbReference>
<dbReference type="GO" id="GO:0005506">
    <property type="term" value="F:iron ion binding"/>
    <property type="evidence" value="ECO:0007669"/>
    <property type="project" value="InterPro"/>
</dbReference>
<feature type="binding site" evidence="15">
    <location>
        <position position="315"/>
    </location>
    <ligand>
        <name>Zn(2+)</name>
        <dbReference type="ChEBI" id="CHEBI:29105"/>
        <note>catalytic</note>
    </ligand>
</feature>
<evidence type="ECO:0000256" key="12">
    <source>
        <dbReference type="ARBA" id="ARBA00023049"/>
    </source>
</evidence>
<sequence>MKFAAAVSALATVASAATINIGKPVSPLDVKIEMVGNTGVKATITNNGGEDLKVFKTGSLLDKSPTEKVKVTQGKTKAAFSGVRLRVKKTGLKESSFQVIPAGETVEKVFDIAELHDLSAGGAINMVSEGALQYAKAGSTQIIGSVPYSSNLLSTTVDGLAASKVFKAFHARIKRQDVQSDCTGSEKSATESAINACADLANEAASVAESDDAKLEEYFKNTDSSTRSTVVGVFNSIASECGSTTSGAPYYCSDVYNSCEDGVIAYTLPSEGYMVNCPIFFSDLSPASSTCHDQDQQSTVLHEVTHLTSVAGTDDYGGYGYDFVQSLSAEQNLNHADTYALFAQCKFILSDAKKKISSCPIVRYGPNRYSIADPVALATIYGHGTKFIKSSWYDAWTPPGGWNLFADRDIPRHANTRRQLQSTYSMTSLVSYEPYVDQCSEIFSRRLAEMSEAGTAVDIGHWMQCYAFDVIGQITYGKRIGFLDRGDDVQGIMRAIENQLIYGTLVGIYAGLHRLAFVVFNFLAGKKGAGRQFIVKISKARIAEEQERRKGMSQSEEGKAGIIGAEPFVSKFLAKNEQDPEKFSMQHVLAGCTANMAAGSDTTSITLSAILYYLLRHPDCMQKLRSEIEEFRAAGLVSDSFGFKETQQMPYLQAVIKETLRVHPATGLPIERVVPEGGTTVCGRFFPAGTIVGINSWVAHRNTQIFGADADTFRPERWLISDEEQLAAMNRQWIPFGMGSRTCIGRHISTLEISKLVPRIVHEFDFELSAESVGASWSTQNYWPNG</sequence>
<dbReference type="InterPro" id="IPR017972">
    <property type="entry name" value="Cyt_P450_CS"/>
</dbReference>
<dbReference type="SMART" id="SM01351">
    <property type="entry name" value="Aspzincin_M35"/>
    <property type="match status" value="1"/>
</dbReference>
<evidence type="ECO:0000256" key="2">
    <source>
        <dbReference type="ARBA" id="ARBA00004613"/>
    </source>
</evidence>
<keyword evidence="12 16" id="KW-0482">Metalloprotease</keyword>
<dbReference type="InterPro" id="IPR050414">
    <property type="entry name" value="Fungal_M35_metalloproteases"/>
</dbReference>
<dbReference type="Gene3D" id="2.60.40.2970">
    <property type="match status" value="1"/>
</dbReference>
<reference evidence="18 19" key="1">
    <citation type="submission" date="2019-12" db="EMBL/GenBank/DDBJ databases">
        <title>Draft genome sequence of the ascomycete Xylaria multiplex DSM 110363.</title>
        <authorList>
            <person name="Buettner E."/>
            <person name="Kellner H."/>
        </authorList>
    </citation>
    <scope>NUCLEOTIDE SEQUENCE [LARGE SCALE GENOMIC DNA]</scope>
    <source>
        <strain evidence="18 19">DSM 110363</strain>
    </source>
</reference>
<dbReference type="AlphaFoldDB" id="A0A7C8MRM6"/>
<comment type="catalytic activity">
    <reaction evidence="1 16">
        <text>Preferential cleavage of bonds with hydrophobic residues in P1'. Also 3-Asn-|-Gln-4 and 8-Gly-|-Ser-9 bonds in insulin B chain.</text>
        <dbReference type="EC" id="3.4.24.39"/>
    </reaction>
</comment>
<dbReference type="OrthoDB" id="3934656at2759"/>
<dbReference type="Proteomes" id="UP000481858">
    <property type="component" value="Unassembled WGS sequence"/>
</dbReference>
<dbReference type="Pfam" id="PF02102">
    <property type="entry name" value="Peptidase_M35"/>
    <property type="match status" value="1"/>
</dbReference>
<dbReference type="InterPro" id="IPR029463">
    <property type="entry name" value="Lys_MEP"/>
</dbReference>
<dbReference type="GO" id="GO:0004222">
    <property type="term" value="F:metalloendopeptidase activity"/>
    <property type="evidence" value="ECO:0007669"/>
    <property type="project" value="InterPro"/>
</dbReference>
<keyword evidence="4 16" id="KW-0964">Secreted</keyword>
<feature type="chain" id="PRO_5029037932" description="Neutral protease 2" evidence="16">
    <location>
        <begin position="17"/>
        <end position="786"/>
    </location>
</feature>
<evidence type="ECO:0000256" key="10">
    <source>
        <dbReference type="ARBA" id="ARBA00022833"/>
    </source>
</evidence>
<keyword evidence="11" id="KW-0408">Iron</keyword>
<dbReference type="GO" id="GO:0004497">
    <property type="term" value="F:monooxygenase activity"/>
    <property type="evidence" value="ECO:0007669"/>
    <property type="project" value="InterPro"/>
</dbReference>
<dbReference type="InterPro" id="IPR036396">
    <property type="entry name" value="Cyt_P450_sf"/>
</dbReference>
<feature type="domain" description="Lysine-specific metallo-endopeptidase" evidence="17">
    <location>
        <begin position="202"/>
        <end position="344"/>
    </location>
</feature>
<comment type="similarity">
    <text evidence="3 16">Belongs to the peptidase M35 family.</text>
</comment>
<evidence type="ECO:0000256" key="15">
    <source>
        <dbReference type="PIRSR" id="PIRSR601384-2"/>
    </source>
</evidence>
<evidence type="ECO:0000313" key="19">
    <source>
        <dbReference type="Proteomes" id="UP000481858"/>
    </source>
</evidence>
<proteinExistence type="inferred from homology"/>
<keyword evidence="5 16" id="KW-0645">Protease</keyword>
<dbReference type="GO" id="GO:0005576">
    <property type="term" value="C:extracellular region"/>
    <property type="evidence" value="ECO:0007669"/>
    <property type="project" value="UniProtKB-SubCell"/>
</dbReference>
<keyword evidence="10 15" id="KW-0862">Zinc</keyword>
<dbReference type="EMBL" id="WUBL01000178">
    <property type="protein sequence ID" value="KAF2963854.1"/>
    <property type="molecule type" value="Genomic_DNA"/>
</dbReference>
<feature type="signal peptide" evidence="16">
    <location>
        <begin position="1"/>
        <end position="16"/>
    </location>
</feature>
<dbReference type="PRINTS" id="PR00768">
    <property type="entry name" value="DEUTEROLYSIN"/>
</dbReference>
<dbReference type="InterPro" id="IPR024079">
    <property type="entry name" value="MetalloPept_cat_dom_sf"/>
</dbReference>
<organism evidence="18 19">
    <name type="scientific">Xylaria multiplex</name>
    <dbReference type="NCBI Taxonomy" id="323545"/>
    <lineage>
        <taxon>Eukaryota</taxon>
        <taxon>Fungi</taxon>
        <taxon>Dikarya</taxon>
        <taxon>Ascomycota</taxon>
        <taxon>Pezizomycotina</taxon>
        <taxon>Sordariomycetes</taxon>
        <taxon>Xylariomycetidae</taxon>
        <taxon>Xylariales</taxon>
        <taxon>Xylariaceae</taxon>
        <taxon>Xylaria</taxon>
    </lineage>
</organism>
<evidence type="ECO:0000256" key="7">
    <source>
        <dbReference type="ARBA" id="ARBA00022723"/>
    </source>
</evidence>
<keyword evidence="19" id="KW-1185">Reference proteome</keyword>